<name>D1BIU1_SANKS</name>
<dbReference type="KEGG" id="ske:Sked_01610"/>
<dbReference type="PROSITE" id="PS51257">
    <property type="entry name" value="PROKAR_LIPOPROTEIN"/>
    <property type="match status" value="1"/>
</dbReference>
<evidence type="ECO:0000313" key="4">
    <source>
        <dbReference type="Proteomes" id="UP000000322"/>
    </source>
</evidence>
<dbReference type="STRING" id="446469.Sked_01610"/>
<evidence type="ECO:0000313" key="3">
    <source>
        <dbReference type="EMBL" id="ACZ20133.1"/>
    </source>
</evidence>
<proteinExistence type="predicted"/>
<feature type="compositionally biased region" description="Acidic residues" evidence="1">
    <location>
        <begin position="53"/>
        <end position="69"/>
    </location>
</feature>
<dbReference type="eggNOG" id="ENOG50341RF">
    <property type="taxonomic scope" value="Bacteria"/>
</dbReference>
<feature type="compositionally biased region" description="Polar residues" evidence="1">
    <location>
        <begin position="21"/>
        <end position="43"/>
    </location>
</feature>
<reference evidence="3 4" key="1">
    <citation type="journal article" date="2009" name="Stand. Genomic Sci.">
        <title>Complete genome sequence of Sanguibacter keddieii type strain (ST-74).</title>
        <authorList>
            <person name="Ivanova N."/>
            <person name="Sikorski J."/>
            <person name="Sims D."/>
            <person name="Brettin T."/>
            <person name="Detter J.C."/>
            <person name="Han C."/>
            <person name="Lapidus A."/>
            <person name="Copeland A."/>
            <person name="Glavina Del Rio T."/>
            <person name="Nolan M."/>
            <person name="Chen F."/>
            <person name="Lucas S."/>
            <person name="Tice H."/>
            <person name="Cheng J.F."/>
            <person name="Bruce D."/>
            <person name="Goodwin L."/>
            <person name="Pitluck S."/>
            <person name="Pati A."/>
            <person name="Mavromatis K."/>
            <person name="Chen A."/>
            <person name="Palaniappan K."/>
            <person name="D'haeseleer P."/>
            <person name="Chain P."/>
            <person name="Bristow J."/>
            <person name="Eisen J.A."/>
            <person name="Markowitz V."/>
            <person name="Hugenholtz P."/>
            <person name="Goker M."/>
            <person name="Pukall R."/>
            <person name="Klenk H.P."/>
            <person name="Kyrpides N.C."/>
        </authorList>
    </citation>
    <scope>NUCLEOTIDE SEQUENCE [LARGE SCALE GENOMIC DNA]</scope>
    <source>
        <strain evidence="4">ATCC 51767 / DSM 10542 / NCFB 3025 / ST-74</strain>
    </source>
</reference>
<keyword evidence="4" id="KW-1185">Reference proteome</keyword>
<organism evidence="3 4">
    <name type="scientific">Sanguibacter keddieii (strain ATCC 51767 / DSM 10542 / NCFB 3025 / ST-74)</name>
    <dbReference type="NCBI Taxonomy" id="446469"/>
    <lineage>
        <taxon>Bacteria</taxon>
        <taxon>Bacillati</taxon>
        <taxon>Actinomycetota</taxon>
        <taxon>Actinomycetes</taxon>
        <taxon>Micrococcales</taxon>
        <taxon>Sanguibacteraceae</taxon>
        <taxon>Sanguibacter</taxon>
    </lineage>
</organism>
<evidence type="ECO:0008006" key="5">
    <source>
        <dbReference type="Google" id="ProtNLM"/>
    </source>
</evidence>
<gene>
    <name evidence="3" type="ordered locus">Sked_01610</name>
</gene>
<feature type="chain" id="PRO_5039133118" description="PknH-like extracellular domain-containing protein" evidence="2">
    <location>
        <begin position="19"/>
        <end position="256"/>
    </location>
</feature>
<dbReference type="Proteomes" id="UP000000322">
    <property type="component" value="Chromosome"/>
</dbReference>
<feature type="region of interest" description="Disordered" evidence="1">
    <location>
        <begin position="20"/>
        <end position="76"/>
    </location>
</feature>
<dbReference type="HOGENOM" id="CLU_094962_0_0_11"/>
<sequence>MRTSRTAVIAVAAALVLAGCSDSSSPDPEATSQSAEPTASPSATESAEPTQEPSEEPSESAEPTEDPTEPDGPVTALPATVLLPQAELFPEEGPRTEFEGLVDWVFPVSCGVGGPETALVMQSVSQGDGTFEVPVGHHQVAVFADADAAVAEADRVTAALEACAGPGDDGQSRLVTEPVDVGAQGVALVVDYYGVLEANGDEGTLGYVTAVTRRGNAVTLVSSEGGESSVGASRERVVGELGAAWDLLCDFDSAGC</sequence>
<protein>
    <recommendedName>
        <fullName evidence="5">PknH-like extracellular domain-containing protein</fullName>
    </recommendedName>
</protein>
<dbReference type="AlphaFoldDB" id="D1BIU1"/>
<keyword evidence="2" id="KW-0732">Signal</keyword>
<evidence type="ECO:0000256" key="2">
    <source>
        <dbReference type="SAM" id="SignalP"/>
    </source>
</evidence>
<accession>D1BIU1</accession>
<dbReference type="EMBL" id="CP001819">
    <property type="protein sequence ID" value="ACZ20133.1"/>
    <property type="molecule type" value="Genomic_DNA"/>
</dbReference>
<evidence type="ECO:0000256" key="1">
    <source>
        <dbReference type="SAM" id="MobiDB-lite"/>
    </source>
</evidence>
<dbReference type="RefSeq" id="WP_012865202.1">
    <property type="nucleotide sequence ID" value="NC_013521.1"/>
</dbReference>
<feature type="signal peptide" evidence="2">
    <location>
        <begin position="1"/>
        <end position="18"/>
    </location>
</feature>